<reference evidence="1 2" key="1">
    <citation type="submission" date="2019-10" db="EMBL/GenBank/DDBJ databases">
        <title>Two novel species isolated from a subtropical stream in China.</title>
        <authorList>
            <person name="Lu H."/>
        </authorList>
    </citation>
    <scope>NUCLEOTIDE SEQUENCE [LARGE SCALE GENOMIC DNA]</scope>
    <source>
        <strain evidence="1 2">FT29W</strain>
    </source>
</reference>
<name>A0A6A7N627_9BURK</name>
<proteinExistence type="predicted"/>
<dbReference type="CDD" id="cd04745">
    <property type="entry name" value="LbH_paaY_like"/>
    <property type="match status" value="1"/>
</dbReference>
<dbReference type="PANTHER" id="PTHR13061:SF29">
    <property type="entry name" value="GAMMA CARBONIC ANHYDRASE-LIKE 1, MITOCHONDRIAL-RELATED"/>
    <property type="match status" value="1"/>
</dbReference>
<accession>A0A6A7N627</accession>
<dbReference type="EMBL" id="WHUG01000008">
    <property type="protein sequence ID" value="MQA40496.1"/>
    <property type="molecule type" value="Genomic_DNA"/>
</dbReference>
<dbReference type="Proteomes" id="UP000440498">
    <property type="component" value="Unassembled WGS sequence"/>
</dbReference>
<dbReference type="Gene3D" id="2.160.10.10">
    <property type="entry name" value="Hexapeptide repeat proteins"/>
    <property type="match status" value="1"/>
</dbReference>
<dbReference type="SUPFAM" id="SSF51161">
    <property type="entry name" value="Trimeric LpxA-like enzymes"/>
    <property type="match status" value="1"/>
</dbReference>
<dbReference type="AlphaFoldDB" id="A0A6A7N627"/>
<protein>
    <submittedName>
        <fullName evidence="1">Phenylacetic acid degradation protein PaaY</fullName>
    </submittedName>
</protein>
<dbReference type="InterPro" id="IPR001451">
    <property type="entry name" value="Hexapep"/>
</dbReference>
<keyword evidence="2" id="KW-1185">Reference proteome</keyword>
<dbReference type="Pfam" id="PF00132">
    <property type="entry name" value="Hexapep"/>
    <property type="match status" value="1"/>
</dbReference>
<dbReference type="InterPro" id="IPR011004">
    <property type="entry name" value="Trimer_LpxA-like_sf"/>
</dbReference>
<dbReference type="PANTHER" id="PTHR13061">
    <property type="entry name" value="DYNACTIN SUBUNIT P25"/>
    <property type="match status" value="1"/>
</dbReference>
<dbReference type="InterPro" id="IPR011974">
    <property type="entry name" value="PaaY"/>
</dbReference>
<evidence type="ECO:0000313" key="2">
    <source>
        <dbReference type="Proteomes" id="UP000440498"/>
    </source>
</evidence>
<organism evidence="1 2">
    <name type="scientific">Rugamonas aquatica</name>
    <dbReference type="NCBI Taxonomy" id="2743357"/>
    <lineage>
        <taxon>Bacteria</taxon>
        <taxon>Pseudomonadati</taxon>
        <taxon>Pseudomonadota</taxon>
        <taxon>Betaproteobacteria</taxon>
        <taxon>Burkholderiales</taxon>
        <taxon>Oxalobacteraceae</taxon>
        <taxon>Telluria group</taxon>
        <taxon>Rugamonas</taxon>
    </lineage>
</organism>
<dbReference type="InterPro" id="IPR050484">
    <property type="entry name" value="Transf_Hexapept/Carb_Anhydrase"/>
</dbReference>
<evidence type="ECO:0000313" key="1">
    <source>
        <dbReference type="EMBL" id="MQA40496.1"/>
    </source>
</evidence>
<comment type="caution">
    <text evidence="1">The sequence shown here is derived from an EMBL/GenBank/DDBJ whole genome shotgun (WGS) entry which is preliminary data.</text>
</comment>
<dbReference type="NCBIfam" id="TIGR02287">
    <property type="entry name" value="PaaY"/>
    <property type="match status" value="1"/>
</dbReference>
<dbReference type="RefSeq" id="WP_152806901.1">
    <property type="nucleotide sequence ID" value="NZ_WHUG01000008.1"/>
</dbReference>
<gene>
    <name evidence="1" type="primary">paaY</name>
    <name evidence="1" type="ORF">GEV02_20290</name>
</gene>
<sequence length="203" mass="21909">MVKVYEINGVTPVVHPTAYVHPSAVLIGDVIVGPRCYIGPLAALRGDFGRLILEEGANLQDTCVMHGFPGADTVVERDGHIGHGAVLHGCRIGRNALVGMNSVVMDNAVIGADSIVAAMSFVRAGMEVPPRSLVVGTPAKVARELRDDEIKWKTEGTGQYQELAVRSMNTMREVEALTAVEPDRKRVEWESSLPLHLHKNAQA</sequence>